<dbReference type="RefSeq" id="WP_025734560.1">
    <property type="nucleotide sequence ID" value="NZ_CP024963.1"/>
</dbReference>
<keyword evidence="1" id="KW-0812">Transmembrane</keyword>
<proteinExistence type="predicted"/>
<dbReference type="Proteomes" id="UP000232063">
    <property type="component" value="Chromosome"/>
</dbReference>
<evidence type="ECO:0000313" key="3">
    <source>
        <dbReference type="Proteomes" id="UP000232063"/>
    </source>
</evidence>
<keyword evidence="1" id="KW-0472">Membrane</keyword>
<organism evidence="2 3">
    <name type="scientific">Williamsoniiplasma luminosum</name>
    <dbReference type="NCBI Taxonomy" id="214888"/>
    <lineage>
        <taxon>Bacteria</taxon>
        <taxon>Bacillati</taxon>
        <taxon>Mycoplasmatota</taxon>
        <taxon>Mollicutes</taxon>
        <taxon>Entomoplasmatales</taxon>
        <taxon>Williamsoniiplasma</taxon>
    </lineage>
</organism>
<sequence length="259" mass="30606">MEQIRNLNLILWIVDTTLIAIIAGGYLFYLRIYNNIIVPPINSAHDVIDSKSIENLVQSFLKFNNLEDYEVVFTDKYSHSKLFSNLKKHKKQILISKRIFLSVGYELDYIISKIWLSAKEIKKDRRIIFYKLSIKWFNISLLLIFFLAYVLQAVTTFGAMLMDDNTHLSDTLYTIFITPIWTILIFVVLVLFLLNYLLSKKIKEQIELNYNQETVLAFKNTLPEYHFDFTAARQMAIENKYPLLHMGRKTTKWFGPFVY</sequence>
<feature type="transmembrane region" description="Helical" evidence="1">
    <location>
        <begin position="7"/>
        <end position="29"/>
    </location>
</feature>
<dbReference type="EMBL" id="CP024963">
    <property type="protein sequence ID" value="ATZ17449.1"/>
    <property type="molecule type" value="Genomic_DNA"/>
</dbReference>
<keyword evidence="1" id="KW-1133">Transmembrane helix</keyword>
<accession>A0A2K8NUG7</accession>
<dbReference type="AlphaFoldDB" id="A0A2K8NUG7"/>
<gene>
    <name evidence="2" type="ORF">ELUMI_v1c07270</name>
</gene>
<dbReference type="KEGG" id="elj:ELUMI_v1c07270"/>
<feature type="transmembrane region" description="Helical" evidence="1">
    <location>
        <begin position="173"/>
        <end position="198"/>
    </location>
</feature>
<evidence type="ECO:0000256" key="1">
    <source>
        <dbReference type="SAM" id="Phobius"/>
    </source>
</evidence>
<keyword evidence="3" id="KW-1185">Reference proteome</keyword>
<protein>
    <submittedName>
        <fullName evidence="2">Uncharacterized protein</fullName>
    </submittedName>
</protein>
<name>A0A2K8NUG7_9MOLU</name>
<evidence type="ECO:0000313" key="2">
    <source>
        <dbReference type="EMBL" id="ATZ17449.1"/>
    </source>
</evidence>
<feature type="transmembrane region" description="Helical" evidence="1">
    <location>
        <begin position="136"/>
        <end position="161"/>
    </location>
</feature>
<reference evidence="2 3" key="1">
    <citation type="submission" date="2017-11" db="EMBL/GenBank/DDBJ databases">
        <title>Genome sequence of Entomoplasma luminosum PIMN-1 (ATCC 49195).</title>
        <authorList>
            <person name="Lo W.-S."/>
            <person name="Gasparich G.E."/>
            <person name="Kuo C.-H."/>
        </authorList>
    </citation>
    <scope>NUCLEOTIDE SEQUENCE [LARGE SCALE GENOMIC DNA]</scope>
    <source>
        <strain evidence="2 3">PIMN-1</strain>
    </source>
</reference>
<dbReference type="OrthoDB" id="391715at2"/>